<comment type="subcellular location">
    <subcellularLocation>
        <location evidence="1">Membrane</location>
        <topology evidence="1">Multi-pass membrane protein</topology>
    </subcellularLocation>
</comment>
<evidence type="ECO:0000313" key="8">
    <source>
        <dbReference type="EMBL" id="MDK2563499.1"/>
    </source>
</evidence>
<keyword evidence="9" id="KW-1185">Reference proteome</keyword>
<comment type="caution">
    <text evidence="8">The sequence shown here is derived from an EMBL/GenBank/DDBJ whole genome shotgun (WGS) entry which is preliminary data.</text>
</comment>
<proteinExistence type="inferred from homology"/>
<feature type="transmembrane region" description="Helical" evidence="7">
    <location>
        <begin position="26"/>
        <end position="46"/>
    </location>
</feature>
<evidence type="ECO:0000256" key="7">
    <source>
        <dbReference type="SAM" id="Phobius"/>
    </source>
</evidence>
<evidence type="ECO:0000256" key="2">
    <source>
        <dbReference type="ARBA" id="ARBA00005697"/>
    </source>
</evidence>
<accession>A0ABT7E9A4</accession>
<feature type="transmembrane region" description="Helical" evidence="7">
    <location>
        <begin position="175"/>
        <end position="194"/>
    </location>
</feature>
<feature type="transmembrane region" description="Helical" evidence="7">
    <location>
        <begin position="241"/>
        <end position="263"/>
    </location>
</feature>
<feature type="transmembrane region" description="Helical" evidence="7">
    <location>
        <begin position="417"/>
        <end position="439"/>
    </location>
</feature>
<evidence type="ECO:0000256" key="1">
    <source>
        <dbReference type="ARBA" id="ARBA00004141"/>
    </source>
</evidence>
<dbReference type="RefSeq" id="WP_284132438.1">
    <property type="nucleotide sequence ID" value="NZ_JASKYM010000002.1"/>
</dbReference>
<evidence type="ECO:0000256" key="5">
    <source>
        <dbReference type="ARBA" id="ARBA00022989"/>
    </source>
</evidence>
<dbReference type="InterPro" id="IPR045018">
    <property type="entry name" value="Azg-like"/>
</dbReference>
<feature type="transmembrane region" description="Helical" evidence="7">
    <location>
        <begin position="377"/>
        <end position="405"/>
    </location>
</feature>
<dbReference type="Proteomes" id="UP001301012">
    <property type="component" value="Unassembled WGS sequence"/>
</dbReference>
<evidence type="ECO:0000256" key="3">
    <source>
        <dbReference type="ARBA" id="ARBA00022448"/>
    </source>
</evidence>
<reference evidence="8 9" key="1">
    <citation type="submission" date="2023-05" db="EMBL/GenBank/DDBJ databases">
        <title>Rombocin, a short stable natural nisin variant, displays selective antimicrobial activity against Listeria monocytogenes and employs dual mode of action to kill target bacterial strains.</title>
        <authorList>
            <person name="Wambui J."/>
            <person name="Stephan R."/>
            <person name="Kuipers O.P."/>
        </authorList>
    </citation>
    <scope>NUCLEOTIDE SEQUENCE [LARGE SCALE GENOMIC DNA]</scope>
    <source>
        <strain evidence="8 9">RC002</strain>
    </source>
</reference>
<sequence length="440" mass="47472">MDERLNKGLKETNNRVLQKNNFKTEVLAGVTTFIASVYIIMTNALILSDAGISSDAAMIATIFTCSISTILMGLFSDTPLIVVPGMGINSLFTYTIVNSMGLSWQEALGAVFISGIIFTIIASTKITPILMKSIPSNLKHAITVGVGFFILFIGLQKSGLVVANENTMVSFGNITNKETLLSIITLLIILILNARNVSGNLLISIVIGTILSLFMGVTNLSDLDFNSFNISALSDVFLAMSFKNMLTMPFIVAVFSISIVIVFENMGILYGQMEAIDRSDEFQKPFKIAGISNMIAGVFGTSPTIVAAENFSGISVGAKGKIAAFTSGILFLLSLFLIPVLKLIPNGVISSVLIFIGFLMIQTFFDLKKGDLIDTISVIFIIALIPFTYNIVNGISIGFIVYTVLNVACGKRKEISIPMYVLTALFILSFIMNVSMGIVH</sequence>
<organism evidence="8 9">
    <name type="scientific">Romboutsia sedimentorum</name>
    <dbReference type="NCBI Taxonomy" id="1368474"/>
    <lineage>
        <taxon>Bacteria</taxon>
        <taxon>Bacillati</taxon>
        <taxon>Bacillota</taxon>
        <taxon>Clostridia</taxon>
        <taxon>Peptostreptococcales</taxon>
        <taxon>Peptostreptococcaceae</taxon>
        <taxon>Romboutsia</taxon>
    </lineage>
</organism>
<keyword evidence="4 7" id="KW-0812">Transmembrane</keyword>
<feature type="transmembrane region" description="Helical" evidence="7">
    <location>
        <begin position="58"/>
        <end position="76"/>
    </location>
</feature>
<name>A0ABT7E9A4_9FIRM</name>
<dbReference type="PANTHER" id="PTHR43337:SF2">
    <property type="entry name" value="XANTHINE_URACIL PERMEASE"/>
    <property type="match status" value="1"/>
</dbReference>
<keyword evidence="5 7" id="KW-1133">Transmembrane helix</keyword>
<dbReference type="EMBL" id="JASKYM010000002">
    <property type="protein sequence ID" value="MDK2563499.1"/>
    <property type="molecule type" value="Genomic_DNA"/>
</dbReference>
<evidence type="ECO:0000256" key="6">
    <source>
        <dbReference type="ARBA" id="ARBA00023136"/>
    </source>
</evidence>
<feature type="transmembrane region" description="Helical" evidence="7">
    <location>
        <begin position="201"/>
        <end position="221"/>
    </location>
</feature>
<evidence type="ECO:0000256" key="4">
    <source>
        <dbReference type="ARBA" id="ARBA00022692"/>
    </source>
</evidence>
<feature type="transmembrane region" description="Helical" evidence="7">
    <location>
        <begin position="138"/>
        <end position="155"/>
    </location>
</feature>
<keyword evidence="3" id="KW-0813">Transport</keyword>
<protein>
    <submittedName>
        <fullName evidence="8">NCS2 family permease</fullName>
    </submittedName>
</protein>
<dbReference type="InterPro" id="IPR006043">
    <property type="entry name" value="NCS2"/>
</dbReference>
<feature type="transmembrane region" description="Helical" evidence="7">
    <location>
        <begin position="322"/>
        <end position="341"/>
    </location>
</feature>
<evidence type="ECO:0000313" key="9">
    <source>
        <dbReference type="Proteomes" id="UP001301012"/>
    </source>
</evidence>
<gene>
    <name evidence="8" type="ORF">QOZ84_08050</name>
</gene>
<dbReference type="Pfam" id="PF00860">
    <property type="entry name" value="Xan_ur_permease"/>
    <property type="match status" value="1"/>
</dbReference>
<keyword evidence="6 7" id="KW-0472">Membrane</keyword>
<comment type="similarity">
    <text evidence="2">Belongs to the nucleobase:cation symporter-2 (NCS2) (TC 2.A.40) family. Azg-like subfamily.</text>
</comment>
<feature type="transmembrane region" description="Helical" evidence="7">
    <location>
        <begin position="347"/>
        <end position="365"/>
    </location>
</feature>
<feature type="transmembrane region" description="Helical" evidence="7">
    <location>
        <begin position="107"/>
        <end position="126"/>
    </location>
</feature>
<dbReference type="PANTHER" id="PTHR43337">
    <property type="entry name" value="XANTHINE/URACIL PERMEASE C887.17-RELATED"/>
    <property type="match status" value="1"/>
</dbReference>